<sequence>MNKPRSEEAIKEKWGLGFENTHFLNHAKIEVPTLYEYDHLGLARYAPQFKFFWTTEKQILEDENEKRMKNKMVEIPFFYTSENAKYFPDQSKKFRKSQNVLNVKSSNKSLLPTEFVDIFANSNKENASPVSYDPKRYILSLVLEGKIVDLEDKLEEQSLQTDLENDLFLFIMKTSFEDKILSGFSINSKENTQVSKNSVHLRHLLVAQSSVCATKGSRKPPPDLCFSEISHSKASSSMSNAQSDFLNKVPFSTSIVDDSLTLNDQYYKTKTKRKRRRSKKSRKHDSVLSENSNSSDSSVSDRTVKRSQKLIWRVKQQIAGSELLGVKCVESLCESDTFAICNKNTKYSIQQMIHIAKSVSYSSSNSDSDDCGFSSIDDCFHENYKNKFSKGKIHKSNKKGPISIWVPKSV</sequence>
<dbReference type="Proteomes" id="UP001055879">
    <property type="component" value="Linkage Group LG01"/>
</dbReference>
<gene>
    <name evidence="1" type="ORF">L6452_01681</name>
</gene>
<accession>A0ACB9FI90</accession>
<comment type="caution">
    <text evidence="1">The sequence shown here is derived from an EMBL/GenBank/DDBJ whole genome shotgun (WGS) entry which is preliminary data.</text>
</comment>
<proteinExistence type="predicted"/>
<evidence type="ECO:0000313" key="1">
    <source>
        <dbReference type="EMBL" id="KAI3770545.1"/>
    </source>
</evidence>
<organism evidence="1 2">
    <name type="scientific">Arctium lappa</name>
    <name type="common">Greater burdock</name>
    <name type="synonym">Lappa major</name>
    <dbReference type="NCBI Taxonomy" id="4217"/>
    <lineage>
        <taxon>Eukaryota</taxon>
        <taxon>Viridiplantae</taxon>
        <taxon>Streptophyta</taxon>
        <taxon>Embryophyta</taxon>
        <taxon>Tracheophyta</taxon>
        <taxon>Spermatophyta</taxon>
        <taxon>Magnoliopsida</taxon>
        <taxon>eudicotyledons</taxon>
        <taxon>Gunneridae</taxon>
        <taxon>Pentapetalae</taxon>
        <taxon>asterids</taxon>
        <taxon>campanulids</taxon>
        <taxon>Asterales</taxon>
        <taxon>Asteraceae</taxon>
        <taxon>Carduoideae</taxon>
        <taxon>Cardueae</taxon>
        <taxon>Arctiinae</taxon>
        <taxon>Arctium</taxon>
    </lineage>
</organism>
<reference evidence="1 2" key="2">
    <citation type="journal article" date="2022" name="Mol. Ecol. Resour.">
        <title>The genomes of chicory, endive, great burdock and yacon provide insights into Asteraceae paleo-polyploidization history and plant inulin production.</title>
        <authorList>
            <person name="Fan W."/>
            <person name="Wang S."/>
            <person name="Wang H."/>
            <person name="Wang A."/>
            <person name="Jiang F."/>
            <person name="Liu H."/>
            <person name="Zhao H."/>
            <person name="Xu D."/>
            <person name="Zhang Y."/>
        </authorList>
    </citation>
    <scope>NUCLEOTIDE SEQUENCE [LARGE SCALE GENOMIC DNA]</scope>
    <source>
        <strain evidence="2">cv. Niubang</strain>
    </source>
</reference>
<name>A0ACB9FI90_ARCLA</name>
<reference evidence="2" key="1">
    <citation type="journal article" date="2022" name="Mol. Ecol. Resour.">
        <title>The genomes of chicory, endive, great burdock and yacon provide insights into Asteraceae palaeo-polyploidization history and plant inulin production.</title>
        <authorList>
            <person name="Fan W."/>
            <person name="Wang S."/>
            <person name="Wang H."/>
            <person name="Wang A."/>
            <person name="Jiang F."/>
            <person name="Liu H."/>
            <person name="Zhao H."/>
            <person name="Xu D."/>
            <person name="Zhang Y."/>
        </authorList>
    </citation>
    <scope>NUCLEOTIDE SEQUENCE [LARGE SCALE GENOMIC DNA]</scope>
    <source>
        <strain evidence="2">cv. Niubang</strain>
    </source>
</reference>
<evidence type="ECO:0000313" key="2">
    <source>
        <dbReference type="Proteomes" id="UP001055879"/>
    </source>
</evidence>
<keyword evidence="2" id="KW-1185">Reference proteome</keyword>
<dbReference type="EMBL" id="CM042047">
    <property type="protein sequence ID" value="KAI3770545.1"/>
    <property type="molecule type" value="Genomic_DNA"/>
</dbReference>
<protein>
    <submittedName>
        <fullName evidence="1">Uncharacterized protein</fullName>
    </submittedName>
</protein>